<evidence type="ECO:0000259" key="1">
    <source>
        <dbReference type="Pfam" id="PF14111"/>
    </source>
</evidence>
<accession>A0ABR2NHX1</accession>
<gene>
    <name evidence="2" type="ORF">V6N11_005024</name>
</gene>
<evidence type="ECO:0000313" key="3">
    <source>
        <dbReference type="Proteomes" id="UP001396334"/>
    </source>
</evidence>
<dbReference type="PANTHER" id="PTHR31286">
    <property type="entry name" value="GLYCINE-RICH CELL WALL STRUCTURAL PROTEIN 1.8-LIKE"/>
    <property type="match status" value="1"/>
</dbReference>
<feature type="domain" description="DUF4283" evidence="1">
    <location>
        <begin position="139"/>
        <end position="191"/>
    </location>
</feature>
<evidence type="ECO:0000313" key="2">
    <source>
        <dbReference type="EMBL" id="KAK8975648.1"/>
    </source>
</evidence>
<dbReference type="PANTHER" id="PTHR31286:SF99">
    <property type="entry name" value="DUF4283 DOMAIN-CONTAINING PROTEIN"/>
    <property type="match status" value="1"/>
</dbReference>
<keyword evidence="3" id="KW-1185">Reference proteome</keyword>
<comment type="caution">
    <text evidence="2">The sequence shown here is derived from an EMBL/GenBank/DDBJ whole genome shotgun (WGS) entry which is preliminary data.</text>
</comment>
<name>A0ABR2NHX1_9ROSI</name>
<dbReference type="InterPro" id="IPR025558">
    <property type="entry name" value="DUF4283"/>
</dbReference>
<dbReference type="EMBL" id="JBBPBN010000141">
    <property type="protein sequence ID" value="KAK8975648.1"/>
    <property type="molecule type" value="Genomic_DNA"/>
</dbReference>
<sequence>MILYQVQQSEPKFQASRLFDFNSWVMFPYPPPSSDELLRSSNIRSPDSMAPPAVPSVRVLGSPRPVDDQQAVKRGKTLATVDTIDTSKGMEIHNHPQASYAGIVSESGRQVASNTVPSLDDVIVESGDVIVDKTGLFPSGAFQVVDLANDYYLVMFENEFDYEHVLTGGSWTVFGSYVTVQPWSREFSTTESFPAQIMVWVRIPSLLYQYYSRALFRQIVGVKGRVMQIDYNTNASDRGRFARLAVMISLKSPLVSGVKINGTVYRLEYEGLQRICFSFSLYGHSSEVCTKGSVVDGHREELLSDATVAVPSTSEEEVYGPWMHANTRHWQPRKDVGRSKGMASRDAGDHERAAKAVLRGTGASLPELPVISVAFDGDRRISDEAGLKVVNGNFQEPIPVVSSMGNQAPQVVSHVVQNVADWLSSGSDHMGIGSVGTRVSANQSNVVIDIKEGTKRGVGIGSFEATASDIDRGTFTVSGAMKMSTLDPDLGRENNEVLTATAVTDTTSTSRRS</sequence>
<dbReference type="Proteomes" id="UP001396334">
    <property type="component" value="Unassembled WGS sequence"/>
</dbReference>
<protein>
    <recommendedName>
        <fullName evidence="1">DUF4283 domain-containing protein</fullName>
    </recommendedName>
</protein>
<dbReference type="InterPro" id="IPR040256">
    <property type="entry name" value="At4g02000-like"/>
</dbReference>
<proteinExistence type="predicted"/>
<dbReference type="Pfam" id="PF14111">
    <property type="entry name" value="DUF4283"/>
    <property type="match status" value="1"/>
</dbReference>
<organism evidence="2 3">
    <name type="scientific">Hibiscus sabdariffa</name>
    <name type="common">roselle</name>
    <dbReference type="NCBI Taxonomy" id="183260"/>
    <lineage>
        <taxon>Eukaryota</taxon>
        <taxon>Viridiplantae</taxon>
        <taxon>Streptophyta</taxon>
        <taxon>Embryophyta</taxon>
        <taxon>Tracheophyta</taxon>
        <taxon>Spermatophyta</taxon>
        <taxon>Magnoliopsida</taxon>
        <taxon>eudicotyledons</taxon>
        <taxon>Gunneridae</taxon>
        <taxon>Pentapetalae</taxon>
        <taxon>rosids</taxon>
        <taxon>malvids</taxon>
        <taxon>Malvales</taxon>
        <taxon>Malvaceae</taxon>
        <taxon>Malvoideae</taxon>
        <taxon>Hibiscus</taxon>
    </lineage>
</organism>
<reference evidence="2 3" key="1">
    <citation type="journal article" date="2024" name="G3 (Bethesda)">
        <title>Genome assembly of Hibiscus sabdariffa L. provides insights into metabolisms of medicinal natural products.</title>
        <authorList>
            <person name="Kim T."/>
        </authorList>
    </citation>
    <scope>NUCLEOTIDE SEQUENCE [LARGE SCALE GENOMIC DNA]</scope>
    <source>
        <strain evidence="2">TK-2024</strain>
        <tissue evidence="2">Old leaves</tissue>
    </source>
</reference>